<proteinExistence type="inferred from homology"/>
<dbReference type="GO" id="GO:0005737">
    <property type="term" value="C:cytoplasm"/>
    <property type="evidence" value="ECO:0007669"/>
    <property type="project" value="UniProtKB-SubCell"/>
</dbReference>
<accession>X1E1N5</accession>
<dbReference type="GO" id="GO:0046872">
    <property type="term" value="F:metal ion binding"/>
    <property type="evidence" value="ECO:0007669"/>
    <property type="project" value="UniProtKB-KW"/>
</dbReference>
<evidence type="ECO:0000256" key="12">
    <source>
        <dbReference type="ARBA" id="ARBA00022801"/>
    </source>
</evidence>
<dbReference type="EC" id="3.1.26.4" evidence="6"/>
<dbReference type="InterPro" id="IPR022898">
    <property type="entry name" value="RNase_HII"/>
</dbReference>
<dbReference type="CDD" id="cd07182">
    <property type="entry name" value="RNase_HII_bacteria_HII_like"/>
    <property type="match status" value="1"/>
</dbReference>
<comment type="cofactor">
    <cofactor evidence="2">
        <name>Mn(2+)</name>
        <dbReference type="ChEBI" id="CHEBI:29035"/>
    </cofactor>
</comment>
<dbReference type="Gene3D" id="3.30.420.10">
    <property type="entry name" value="Ribonuclease H-like superfamily/Ribonuclease H"/>
    <property type="match status" value="1"/>
</dbReference>
<dbReference type="InterPro" id="IPR012337">
    <property type="entry name" value="RNaseH-like_sf"/>
</dbReference>
<keyword evidence="13" id="KW-0464">Manganese</keyword>
<dbReference type="InterPro" id="IPR036397">
    <property type="entry name" value="RNaseH_sf"/>
</dbReference>
<feature type="domain" description="RNase H type-2" evidence="14">
    <location>
        <begin position="16"/>
        <end position="115"/>
    </location>
</feature>
<sequence>MDNQFHEFQARLAGYSSVAGVDEAGRGPLAGPVVAAAVILPEDIVLDGVKDSKKMSERAREGAFYLIQRKAINISLAVVNPKEIDRINILQATRKAMKQAVLTLDPQPDCLLIDG</sequence>
<evidence type="ECO:0000256" key="6">
    <source>
        <dbReference type="ARBA" id="ARBA00012180"/>
    </source>
</evidence>
<keyword evidence="10" id="KW-0479">Metal-binding</keyword>
<keyword evidence="11" id="KW-0255">Endonuclease</keyword>
<name>X1E1N5_9ZZZZ</name>
<evidence type="ECO:0000256" key="9">
    <source>
        <dbReference type="ARBA" id="ARBA00022722"/>
    </source>
</evidence>
<evidence type="ECO:0000256" key="2">
    <source>
        <dbReference type="ARBA" id="ARBA00001936"/>
    </source>
</evidence>
<dbReference type="InterPro" id="IPR024567">
    <property type="entry name" value="RNase_HII/HIII_dom"/>
</dbReference>
<protein>
    <recommendedName>
        <fullName evidence="7">Ribonuclease HII</fullName>
        <ecNumber evidence="6">3.1.26.4</ecNumber>
    </recommendedName>
</protein>
<dbReference type="SUPFAM" id="SSF53098">
    <property type="entry name" value="Ribonuclease H-like"/>
    <property type="match status" value="1"/>
</dbReference>
<keyword evidence="12" id="KW-0378">Hydrolase</keyword>
<comment type="catalytic activity">
    <reaction evidence="1">
        <text>Endonucleolytic cleavage to 5'-phosphomonoester.</text>
        <dbReference type="EC" id="3.1.26.4"/>
    </reaction>
</comment>
<evidence type="ECO:0000256" key="10">
    <source>
        <dbReference type="ARBA" id="ARBA00022723"/>
    </source>
</evidence>
<dbReference type="InterPro" id="IPR001352">
    <property type="entry name" value="RNase_HII/HIII"/>
</dbReference>
<evidence type="ECO:0000313" key="15">
    <source>
        <dbReference type="EMBL" id="GAH14345.1"/>
    </source>
</evidence>
<feature type="non-terminal residue" evidence="15">
    <location>
        <position position="115"/>
    </location>
</feature>
<dbReference type="EMBL" id="BART01038120">
    <property type="protein sequence ID" value="GAH14345.1"/>
    <property type="molecule type" value="Genomic_DNA"/>
</dbReference>
<comment type="similarity">
    <text evidence="5">Belongs to the RNase HII family.</text>
</comment>
<evidence type="ECO:0000256" key="8">
    <source>
        <dbReference type="ARBA" id="ARBA00022490"/>
    </source>
</evidence>
<comment type="caution">
    <text evidence="15">The sequence shown here is derived from an EMBL/GenBank/DDBJ whole genome shotgun (WGS) entry which is preliminary data.</text>
</comment>
<evidence type="ECO:0000256" key="11">
    <source>
        <dbReference type="ARBA" id="ARBA00022759"/>
    </source>
</evidence>
<dbReference type="PROSITE" id="PS51975">
    <property type="entry name" value="RNASE_H_2"/>
    <property type="match status" value="1"/>
</dbReference>
<dbReference type="GO" id="GO:0006298">
    <property type="term" value="P:mismatch repair"/>
    <property type="evidence" value="ECO:0007669"/>
    <property type="project" value="TreeGrafter"/>
</dbReference>
<organism evidence="15">
    <name type="scientific">marine sediment metagenome</name>
    <dbReference type="NCBI Taxonomy" id="412755"/>
    <lineage>
        <taxon>unclassified sequences</taxon>
        <taxon>metagenomes</taxon>
        <taxon>ecological metagenomes</taxon>
    </lineage>
</organism>
<evidence type="ECO:0000256" key="7">
    <source>
        <dbReference type="ARBA" id="ARBA00019179"/>
    </source>
</evidence>
<dbReference type="GO" id="GO:0004523">
    <property type="term" value="F:RNA-DNA hybrid ribonuclease activity"/>
    <property type="evidence" value="ECO:0007669"/>
    <property type="project" value="UniProtKB-EC"/>
</dbReference>
<dbReference type="PANTHER" id="PTHR10954:SF18">
    <property type="entry name" value="RIBONUCLEASE HII"/>
    <property type="match status" value="1"/>
</dbReference>
<comment type="cofactor">
    <cofactor evidence="3">
        <name>Mg(2+)</name>
        <dbReference type="ChEBI" id="CHEBI:18420"/>
    </cofactor>
</comment>
<dbReference type="GO" id="GO:0003723">
    <property type="term" value="F:RNA binding"/>
    <property type="evidence" value="ECO:0007669"/>
    <property type="project" value="InterPro"/>
</dbReference>
<dbReference type="Pfam" id="PF01351">
    <property type="entry name" value="RNase_HII"/>
    <property type="match status" value="1"/>
</dbReference>
<comment type="subcellular location">
    <subcellularLocation>
        <location evidence="4">Cytoplasm</location>
    </subcellularLocation>
</comment>
<evidence type="ECO:0000256" key="3">
    <source>
        <dbReference type="ARBA" id="ARBA00001946"/>
    </source>
</evidence>
<dbReference type="GO" id="GO:0043137">
    <property type="term" value="P:DNA replication, removal of RNA primer"/>
    <property type="evidence" value="ECO:0007669"/>
    <property type="project" value="TreeGrafter"/>
</dbReference>
<keyword evidence="9" id="KW-0540">Nuclease</keyword>
<dbReference type="PANTHER" id="PTHR10954">
    <property type="entry name" value="RIBONUCLEASE H2 SUBUNIT A"/>
    <property type="match status" value="1"/>
</dbReference>
<gene>
    <name evidence="15" type="ORF">S01H4_63408</name>
</gene>
<evidence type="ECO:0000256" key="13">
    <source>
        <dbReference type="ARBA" id="ARBA00023211"/>
    </source>
</evidence>
<evidence type="ECO:0000259" key="14">
    <source>
        <dbReference type="PROSITE" id="PS51975"/>
    </source>
</evidence>
<evidence type="ECO:0000256" key="5">
    <source>
        <dbReference type="ARBA" id="ARBA00007383"/>
    </source>
</evidence>
<dbReference type="AlphaFoldDB" id="X1E1N5"/>
<dbReference type="GO" id="GO:0032299">
    <property type="term" value="C:ribonuclease H2 complex"/>
    <property type="evidence" value="ECO:0007669"/>
    <property type="project" value="TreeGrafter"/>
</dbReference>
<evidence type="ECO:0000256" key="4">
    <source>
        <dbReference type="ARBA" id="ARBA00004496"/>
    </source>
</evidence>
<reference evidence="15" key="1">
    <citation type="journal article" date="2014" name="Front. Microbiol.">
        <title>High frequency of phylogenetically diverse reductive dehalogenase-homologous genes in deep subseafloor sedimentary metagenomes.</title>
        <authorList>
            <person name="Kawai M."/>
            <person name="Futagami T."/>
            <person name="Toyoda A."/>
            <person name="Takaki Y."/>
            <person name="Nishi S."/>
            <person name="Hori S."/>
            <person name="Arai W."/>
            <person name="Tsubouchi T."/>
            <person name="Morono Y."/>
            <person name="Uchiyama I."/>
            <person name="Ito T."/>
            <person name="Fujiyama A."/>
            <person name="Inagaki F."/>
            <person name="Takami H."/>
        </authorList>
    </citation>
    <scope>NUCLEOTIDE SEQUENCE</scope>
    <source>
        <strain evidence="15">Expedition CK06-06</strain>
    </source>
</reference>
<evidence type="ECO:0000256" key="1">
    <source>
        <dbReference type="ARBA" id="ARBA00000077"/>
    </source>
</evidence>
<keyword evidence="8" id="KW-0963">Cytoplasm</keyword>